<dbReference type="PANTHER" id="PTHR39087">
    <property type="entry name" value="UPF0104 MEMBRANE PROTEIN MJ1595"/>
    <property type="match status" value="1"/>
</dbReference>
<comment type="caution">
    <text evidence="7">The sequence shown here is derived from an EMBL/GenBank/DDBJ whole genome shotgun (WGS) entry which is preliminary data.</text>
</comment>
<sequence>MKRAALSAASLILAFGLLALMPRLVGVSWAEIWQRLGSIEPWALAVLAVVWIAGLGAYTFVLTASLPGLSHGRAFMLNAAGSGVSNLLPFGGAAGVAATFAMATGWGFTLPAITVSTVVSGIWNVFARLLLPAVGILALLSIGRLPNRQLSAAAATAGITLIAIALVIAVALRWEPAAHRVDRLLQRAAEHLPRRAGDLLRSAGSSLLRVRTETLGVLSAGWQRLTLGMAGYMLLQGVLLFGCLWAAGDSLRVAETLAVFAINRVLTSAVVTPGGSGITETGTAALLVHFGMDASAAATAVVLYSFFTHVIEIPLGGVVWAVWLNRRGRTPANLPEA</sequence>
<accession>A0ABP6QU50</accession>
<organism evidence="7 8">
    <name type="scientific">Actinocorallia longicatena</name>
    <dbReference type="NCBI Taxonomy" id="111803"/>
    <lineage>
        <taxon>Bacteria</taxon>
        <taxon>Bacillati</taxon>
        <taxon>Actinomycetota</taxon>
        <taxon>Actinomycetes</taxon>
        <taxon>Streptosporangiales</taxon>
        <taxon>Thermomonosporaceae</taxon>
        <taxon>Actinocorallia</taxon>
    </lineage>
</organism>
<dbReference type="InterPro" id="IPR022791">
    <property type="entry name" value="L-PG_synthase/AglD"/>
</dbReference>
<reference evidence="8" key="1">
    <citation type="journal article" date="2019" name="Int. J. Syst. Evol. Microbiol.">
        <title>The Global Catalogue of Microorganisms (GCM) 10K type strain sequencing project: providing services to taxonomists for standard genome sequencing and annotation.</title>
        <authorList>
            <consortium name="The Broad Institute Genomics Platform"/>
            <consortium name="The Broad Institute Genome Sequencing Center for Infectious Disease"/>
            <person name="Wu L."/>
            <person name="Ma J."/>
        </authorList>
    </citation>
    <scope>NUCLEOTIDE SEQUENCE [LARGE SCALE GENOMIC DNA]</scope>
    <source>
        <strain evidence="8">JCM 9377</strain>
    </source>
</reference>
<gene>
    <name evidence="7" type="ORF">GCM10010468_80280</name>
</gene>
<evidence type="ECO:0000256" key="3">
    <source>
        <dbReference type="ARBA" id="ARBA00022692"/>
    </source>
</evidence>
<comment type="subcellular location">
    <subcellularLocation>
        <location evidence="1">Cell membrane</location>
        <topology evidence="1">Multi-pass membrane protein</topology>
    </subcellularLocation>
</comment>
<dbReference type="Proteomes" id="UP001501237">
    <property type="component" value="Unassembled WGS sequence"/>
</dbReference>
<evidence type="ECO:0000256" key="2">
    <source>
        <dbReference type="ARBA" id="ARBA00022475"/>
    </source>
</evidence>
<keyword evidence="8" id="KW-1185">Reference proteome</keyword>
<keyword evidence="2" id="KW-1003">Cell membrane</keyword>
<protein>
    <submittedName>
        <fullName evidence="7">Lysylphosphatidylglycerol synthase domain-containing protein</fullName>
    </submittedName>
</protein>
<evidence type="ECO:0000256" key="4">
    <source>
        <dbReference type="ARBA" id="ARBA00022989"/>
    </source>
</evidence>
<dbReference type="RefSeq" id="WP_344839817.1">
    <property type="nucleotide sequence ID" value="NZ_BAAAUV010000051.1"/>
</dbReference>
<feature type="transmembrane region" description="Helical" evidence="6">
    <location>
        <begin position="296"/>
        <end position="323"/>
    </location>
</feature>
<evidence type="ECO:0000313" key="7">
    <source>
        <dbReference type="EMBL" id="GAA3242530.1"/>
    </source>
</evidence>
<evidence type="ECO:0000256" key="5">
    <source>
        <dbReference type="ARBA" id="ARBA00023136"/>
    </source>
</evidence>
<keyword evidence="3 6" id="KW-0812">Transmembrane</keyword>
<evidence type="ECO:0000313" key="8">
    <source>
        <dbReference type="Proteomes" id="UP001501237"/>
    </source>
</evidence>
<dbReference type="Pfam" id="PF03706">
    <property type="entry name" value="LPG_synthase_TM"/>
    <property type="match status" value="1"/>
</dbReference>
<keyword evidence="5 6" id="KW-0472">Membrane</keyword>
<feature type="transmembrane region" description="Helical" evidence="6">
    <location>
        <begin position="121"/>
        <end position="140"/>
    </location>
</feature>
<evidence type="ECO:0000256" key="6">
    <source>
        <dbReference type="SAM" id="Phobius"/>
    </source>
</evidence>
<keyword evidence="4 6" id="KW-1133">Transmembrane helix</keyword>
<feature type="transmembrane region" description="Helical" evidence="6">
    <location>
        <begin position="87"/>
        <end position="109"/>
    </location>
</feature>
<feature type="transmembrane region" description="Helical" evidence="6">
    <location>
        <begin position="42"/>
        <end position="66"/>
    </location>
</feature>
<evidence type="ECO:0000256" key="1">
    <source>
        <dbReference type="ARBA" id="ARBA00004651"/>
    </source>
</evidence>
<proteinExistence type="predicted"/>
<dbReference type="PANTHER" id="PTHR39087:SF2">
    <property type="entry name" value="UPF0104 MEMBRANE PROTEIN MJ1595"/>
    <property type="match status" value="1"/>
</dbReference>
<name>A0ABP6QU50_9ACTN</name>
<feature type="transmembrane region" description="Helical" evidence="6">
    <location>
        <begin position="152"/>
        <end position="174"/>
    </location>
</feature>
<feature type="transmembrane region" description="Helical" evidence="6">
    <location>
        <begin position="225"/>
        <end position="245"/>
    </location>
</feature>
<dbReference type="EMBL" id="BAAAUV010000051">
    <property type="protein sequence ID" value="GAA3242530.1"/>
    <property type="molecule type" value="Genomic_DNA"/>
</dbReference>